<accession>A0A7S2E8M0</accession>
<dbReference type="Gene3D" id="2.30.130.40">
    <property type="entry name" value="LON domain-like"/>
    <property type="match status" value="1"/>
</dbReference>
<dbReference type="InterPro" id="IPR046336">
    <property type="entry name" value="Lon_prtase_N_sf"/>
</dbReference>
<organism evidence="2">
    <name type="scientific">Ditylum brightwellii</name>
    <dbReference type="NCBI Taxonomy" id="49249"/>
    <lineage>
        <taxon>Eukaryota</taxon>
        <taxon>Sar</taxon>
        <taxon>Stramenopiles</taxon>
        <taxon>Ochrophyta</taxon>
        <taxon>Bacillariophyta</taxon>
        <taxon>Mediophyceae</taxon>
        <taxon>Lithodesmiophycidae</taxon>
        <taxon>Lithodesmiales</taxon>
        <taxon>Lithodesmiaceae</taxon>
        <taxon>Ditylum</taxon>
    </lineage>
</organism>
<sequence>MKNLRSKNNNNSASIRAVASTPTPSLIVALLCIFVTSTTASSKTKASFVPAARRHCCNTNDNNAFFRLSSRSSQGKRGSTVTAGWVVGGSTTPASDSSRRIRMEDGMTLLRSSRRMSSTRLHLTYDENEDNDEDEEEDGLLENIYDDEEEDDDDEKEGEGNGLILDDMIDSISWLPSVHNFFDTSADSTKTSTRGSSNRRRMDLFSSSSLPQKKKEEKPKQITSIRKNAKIMPLFPFSSKDIHIPHSEHSLSIFEPRYIELFEHVLDSKRLDGEPEFAVTICHPMKDGVFAQYGVIFRVLDFMEVDSNGNSDDGDEDNMDVIVDFALNDLGGGDAAGGIMDEDGDMLDDIVGGSGGGGLSSSNSKVKYIAHHEVVGIVKIHQVLNPEDWKSKDTYLRVEASVVDDIIPAPSSTSLGLSDQEVKERVAAIRLGESLEYGGPLGSSPSSSKSSSSSVDDIVTLHDSFSELVTLQHDLNEDVKFSKSSVETFSQGVILASDSSKSSSSSQSFWITIMSWQQYTEQRILARHAELLSDFQDHLMDYLGPDAPESIDIADLPIYLREEATEVERRVKRELGPLRMELGLGLQTLLEARNHEGRIKILNTLIKTELQRLRTKKSMRAIFGDDDDDDDDESLTITSLNFDDDDADIDYDDVPMSIVERQITEEAALVEQMRDRLELSFGGNNDKQEKSVDESQSVERTSHQSVFFDDFGDAFQ</sequence>
<dbReference type="InterPro" id="IPR015947">
    <property type="entry name" value="PUA-like_sf"/>
</dbReference>
<evidence type="ECO:0000313" key="2">
    <source>
        <dbReference type="EMBL" id="CAD9321823.1"/>
    </source>
</evidence>
<dbReference type="PANTHER" id="PTHR35711">
    <property type="entry name" value="EXPRESSED PROTEIN"/>
    <property type="match status" value="1"/>
</dbReference>
<feature type="region of interest" description="Disordered" evidence="1">
    <location>
        <begin position="185"/>
        <end position="222"/>
    </location>
</feature>
<dbReference type="PANTHER" id="PTHR35711:SF1">
    <property type="entry name" value="ECTODERMAL, ISOFORM F"/>
    <property type="match status" value="1"/>
</dbReference>
<feature type="region of interest" description="Disordered" evidence="1">
    <location>
        <begin position="680"/>
        <end position="703"/>
    </location>
</feature>
<feature type="compositionally biased region" description="Polar residues" evidence="1">
    <location>
        <begin position="694"/>
        <end position="703"/>
    </location>
</feature>
<feature type="compositionally biased region" description="Polar residues" evidence="1">
    <location>
        <begin position="185"/>
        <end position="196"/>
    </location>
</feature>
<evidence type="ECO:0000256" key="1">
    <source>
        <dbReference type="SAM" id="MobiDB-lite"/>
    </source>
</evidence>
<proteinExistence type="predicted"/>
<protein>
    <submittedName>
        <fullName evidence="2">Uncharacterized protein</fullName>
    </submittedName>
</protein>
<reference evidence="2" key="1">
    <citation type="submission" date="2021-01" db="EMBL/GenBank/DDBJ databases">
        <authorList>
            <person name="Corre E."/>
            <person name="Pelletier E."/>
            <person name="Niang G."/>
            <person name="Scheremetjew M."/>
            <person name="Finn R."/>
            <person name="Kale V."/>
            <person name="Holt S."/>
            <person name="Cochrane G."/>
            <person name="Meng A."/>
            <person name="Brown T."/>
            <person name="Cohen L."/>
        </authorList>
    </citation>
    <scope>NUCLEOTIDE SEQUENCE</scope>
    <source>
        <strain evidence="2">Pop2</strain>
    </source>
</reference>
<dbReference type="AlphaFoldDB" id="A0A7S2E8M0"/>
<gene>
    <name evidence="2" type="ORF">DBRI1063_LOCUS6701</name>
</gene>
<name>A0A7S2E8M0_9STRA</name>
<dbReference type="SUPFAM" id="SSF88697">
    <property type="entry name" value="PUA domain-like"/>
    <property type="match status" value="1"/>
</dbReference>
<dbReference type="EMBL" id="HBGN01010447">
    <property type="protein sequence ID" value="CAD9321823.1"/>
    <property type="molecule type" value="Transcribed_RNA"/>
</dbReference>
<feature type="region of interest" description="Disordered" evidence="1">
    <location>
        <begin position="78"/>
        <end position="97"/>
    </location>
</feature>